<reference evidence="2 3" key="1">
    <citation type="journal article" date="2010" name="J. Bacteriol.">
        <title>Genome sequence of the milbemycin-producing bacterium Streptomyces bingchenggensis.</title>
        <authorList>
            <person name="Wang X.J."/>
            <person name="Yan Y.J."/>
            <person name="Zhang B."/>
            <person name="An J."/>
            <person name="Wang J.J."/>
            <person name="Tian J."/>
            <person name="Jiang L."/>
            <person name="Chen Y.H."/>
            <person name="Huang S.X."/>
            <person name="Yin M."/>
            <person name="Zhang J."/>
            <person name="Gao A.L."/>
            <person name="Liu C.X."/>
            <person name="Zhu Z.X."/>
            <person name="Xiang W.S."/>
        </authorList>
    </citation>
    <scope>NUCLEOTIDE SEQUENCE [LARGE SCALE GENOMIC DNA]</scope>
    <source>
        <strain evidence="2 3">BCW-1</strain>
    </source>
</reference>
<name>D7C4L8_STRBB</name>
<dbReference type="KEGG" id="sbh:SBI_02948"/>
<evidence type="ECO:0000256" key="1">
    <source>
        <dbReference type="SAM" id="Phobius"/>
    </source>
</evidence>
<protein>
    <submittedName>
        <fullName evidence="2">Uncharacterized protein</fullName>
    </submittedName>
</protein>
<keyword evidence="3" id="KW-1185">Reference proteome</keyword>
<organism evidence="2 3">
    <name type="scientific">Streptomyces bingchenggensis (strain BCW-1)</name>
    <dbReference type="NCBI Taxonomy" id="749414"/>
    <lineage>
        <taxon>Bacteria</taxon>
        <taxon>Bacillati</taxon>
        <taxon>Actinomycetota</taxon>
        <taxon>Actinomycetes</taxon>
        <taxon>Kitasatosporales</taxon>
        <taxon>Streptomycetaceae</taxon>
        <taxon>Streptomyces</taxon>
    </lineage>
</organism>
<proteinExistence type="predicted"/>
<accession>D7C4L8</accession>
<keyword evidence="1" id="KW-0472">Membrane</keyword>
<feature type="transmembrane region" description="Helical" evidence="1">
    <location>
        <begin position="6"/>
        <end position="28"/>
    </location>
</feature>
<sequence length="36" mass="4328">MSDKEIPFFWFLFFWFLGFGTRGTLTAAHDRAARRM</sequence>
<evidence type="ECO:0000313" key="2">
    <source>
        <dbReference type="EMBL" id="ADI06069.1"/>
    </source>
</evidence>
<keyword evidence="1" id="KW-0812">Transmembrane</keyword>
<dbReference type="EMBL" id="CP002047">
    <property type="protein sequence ID" value="ADI06069.1"/>
    <property type="molecule type" value="Genomic_DNA"/>
</dbReference>
<dbReference type="AlphaFoldDB" id="D7C4L8"/>
<gene>
    <name evidence="2" type="ordered locus">SBI_02948</name>
</gene>
<keyword evidence="1" id="KW-1133">Transmembrane helix</keyword>
<dbReference type="HOGENOM" id="CLU_3358709_0_0_11"/>
<dbReference type="PATRIC" id="fig|749414.3.peg.3051"/>
<evidence type="ECO:0000313" key="3">
    <source>
        <dbReference type="Proteomes" id="UP000000377"/>
    </source>
</evidence>
<dbReference type="Proteomes" id="UP000000377">
    <property type="component" value="Chromosome"/>
</dbReference>